<dbReference type="GO" id="GO:1990904">
    <property type="term" value="C:ribonucleoprotein complex"/>
    <property type="evidence" value="ECO:0007669"/>
    <property type="project" value="UniProtKB-KW"/>
</dbReference>
<comment type="similarity">
    <text evidence="1 4">Belongs to the universal ribosomal protein uL23 family.</text>
</comment>
<dbReference type="GO" id="GO:0009507">
    <property type="term" value="C:chloroplast"/>
    <property type="evidence" value="ECO:0007669"/>
    <property type="project" value="UniProtKB-SubCell"/>
</dbReference>
<proteinExistence type="inferred from homology"/>
<dbReference type="Gene3D" id="3.30.70.330">
    <property type="match status" value="1"/>
</dbReference>
<dbReference type="AlphaFoldDB" id="C6KIU4"/>
<keyword evidence="2 4" id="KW-0689">Ribosomal protein</keyword>
<dbReference type="HAMAP" id="MF_01369_B">
    <property type="entry name" value="Ribosomal_uL23_B"/>
    <property type="match status" value="1"/>
</dbReference>
<comment type="function">
    <text evidence="4">Binds to 23S rRNA.</text>
</comment>
<protein>
    <recommendedName>
        <fullName evidence="4">Large ribosomal subunit protein uL23c</fullName>
    </recommendedName>
</protein>
<reference evidence="5" key="1">
    <citation type="journal article" date="2010" name="J. Phycol.">
        <title>Analyses of the complete chloroplast genome sequences of two members of the pelagophyceae: Aureococcus anophagefferens CCMP1984 and Aureoumbra lagunensis CCMP1507.</title>
        <authorList>
            <person name="Ong H.C."/>
            <person name="Wilhelm S.W."/>
            <person name="Gobler C.J."/>
            <person name="Bullerjahn G."/>
            <person name="Jacobs M.A."/>
            <person name="McKay J."/>
            <person name="Sims E.H."/>
            <person name="Gillett W.G."/>
            <person name="Zhou Y."/>
            <person name="Haugen E."/>
            <person name="Rocap G."/>
            <person name="Cattolico R.A."/>
        </authorList>
    </citation>
    <scope>NUCLEOTIDE SEQUENCE</scope>
    <source>
        <strain evidence="5">CCMP 1507</strain>
    </source>
</reference>
<keyword evidence="5" id="KW-0150">Chloroplast</keyword>
<keyword evidence="4" id="KW-0694">RNA-binding</keyword>
<evidence type="ECO:0000256" key="1">
    <source>
        <dbReference type="ARBA" id="ARBA00006700"/>
    </source>
</evidence>
<dbReference type="InterPro" id="IPR013025">
    <property type="entry name" value="Ribosomal_uL23-like"/>
</dbReference>
<organism evidence="5">
    <name type="scientific">Aureoumbra lagunensis</name>
    <dbReference type="NCBI Taxonomy" id="44058"/>
    <lineage>
        <taxon>Eukaryota</taxon>
        <taxon>Sar</taxon>
        <taxon>Stramenopiles</taxon>
        <taxon>Ochrophyta</taxon>
        <taxon>Pelagophyceae</taxon>
        <taxon>Pelagomonadales</taxon>
        <taxon>Aureoumbra</taxon>
    </lineage>
</organism>
<dbReference type="GO" id="GO:0019843">
    <property type="term" value="F:rRNA binding"/>
    <property type="evidence" value="ECO:0007669"/>
    <property type="project" value="UniProtKB-UniRule"/>
</dbReference>
<dbReference type="InterPro" id="IPR012677">
    <property type="entry name" value="Nucleotide-bd_a/b_plait_sf"/>
</dbReference>
<sequence>MIDTSEKKSIEFVNNQYSFAEYVLLNDIKQLSTTKKSLFSLENKKYTFLVSPWVTKPFIKLAIEKYFNVRVNKINTSNLPVKKKYIGKSLGSKSRLKKAVVTLDPRDEIALFSDI</sequence>
<evidence type="ECO:0000256" key="4">
    <source>
        <dbReference type="HAMAP-Rule" id="MF_01369"/>
    </source>
</evidence>
<name>C6KIU4_9STRA</name>
<dbReference type="InterPro" id="IPR012678">
    <property type="entry name" value="Ribosomal_uL23/eL15/eS24_sf"/>
</dbReference>
<comment type="subcellular location">
    <subcellularLocation>
        <location evidence="4">Plastid</location>
        <location evidence="4">Chloroplast</location>
    </subcellularLocation>
</comment>
<evidence type="ECO:0000256" key="2">
    <source>
        <dbReference type="ARBA" id="ARBA00022980"/>
    </source>
</evidence>
<dbReference type="GeneID" id="8097391"/>
<gene>
    <name evidence="4 5" type="primary">rpl23</name>
    <name evidence="5" type="ORF">AulaCp012</name>
</gene>
<dbReference type="GO" id="GO:0005840">
    <property type="term" value="C:ribosome"/>
    <property type="evidence" value="ECO:0007669"/>
    <property type="project" value="UniProtKB-KW"/>
</dbReference>
<keyword evidence="3 4" id="KW-0687">Ribonucleoprotein</keyword>
<comment type="subunit">
    <text evidence="4">Part of the 50S ribosomal subunit.</text>
</comment>
<geneLocation type="chloroplast" evidence="5"/>
<dbReference type="RefSeq" id="YP_003002188.1">
    <property type="nucleotide sequence ID" value="NC_012903.1"/>
</dbReference>
<dbReference type="SUPFAM" id="SSF54189">
    <property type="entry name" value="Ribosomal proteins S24e, L23 and L15e"/>
    <property type="match status" value="1"/>
</dbReference>
<keyword evidence="4" id="KW-0699">rRNA-binding</keyword>
<dbReference type="EMBL" id="GQ231542">
    <property type="protein sequence ID" value="ACS36900.1"/>
    <property type="molecule type" value="Genomic_DNA"/>
</dbReference>
<dbReference type="GO" id="GO:0006412">
    <property type="term" value="P:translation"/>
    <property type="evidence" value="ECO:0007669"/>
    <property type="project" value="UniProtKB-UniRule"/>
</dbReference>
<evidence type="ECO:0000256" key="3">
    <source>
        <dbReference type="ARBA" id="ARBA00023274"/>
    </source>
</evidence>
<dbReference type="Pfam" id="PF00276">
    <property type="entry name" value="Ribosomal_L23"/>
    <property type="match status" value="1"/>
</dbReference>
<accession>C6KIU4</accession>
<dbReference type="GO" id="GO:0003735">
    <property type="term" value="F:structural constituent of ribosome"/>
    <property type="evidence" value="ECO:0007669"/>
    <property type="project" value="InterPro"/>
</dbReference>
<evidence type="ECO:0000313" key="5">
    <source>
        <dbReference type="EMBL" id="ACS36900.1"/>
    </source>
</evidence>
<keyword evidence="5" id="KW-0934">Plastid</keyword>